<sequence>MSITNSYKLTIDRISATVDFSNIFITYDFYLNDELCFTIQKPFKSISFMMWEFISNNFMSYSVGIKGEPYILNESHDVQVITGNQKYIEGYNRIIELYDKNNHLVFIVDGLTDEDFRNITNYAFQCAVYNSLNTNGGI</sequence>
<name>A0AAP2XUM5_CLOIN</name>
<proteinExistence type="predicted"/>
<organism evidence="1 2">
    <name type="scientific">Clostridium innocuum</name>
    <dbReference type="NCBI Taxonomy" id="1522"/>
    <lineage>
        <taxon>Bacteria</taxon>
        <taxon>Bacillati</taxon>
        <taxon>Bacillota</taxon>
        <taxon>Clostridia</taxon>
        <taxon>Eubacteriales</taxon>
        <taxon>Clostridiaceae</taxon>
        <taxon>Clostridium</taxon>
    </lineage>
</organism>
<evidence type="ECO:0000313" key="1">
    <source>
        <dbReference type="EMBL" id="MCR0233276.1"/>
    </source>
</evidence>
<dbReference type="Proteomes" id="UP001203972">
    <property type="component" value="Unassembled WGS sequence"/>
</dbReference>
<dbReference type="EMBL" id="JAKTMA010000017">
    <property type="protein sequence ID" value="MCR0233276.1"/>
    <property type="molecule type" value="Genomic_DNA"/>
</dbReference>
<comment type="caution">
    <text evidence="1">The sequence shown here is derived from an EMBL/GenBank/DDBJ whole genome shotgun (WGS) entry which is preliminary data.</text>
</comment>
<dbReference type="AlphaFoldDB" id="A0AAP2XUM5"/>
<protein>
    <submittedName>
        <fullName evidence="1">Uncharacterized protein</fullName>
    </submittedName>
</protein>
<accession>A0AAP2XUM5</accession>
<gene>
    <name evidence="1" type="ORF">MKC95_10920</name>
</gene>
<evidence type="ECO:0000313" key="2">
    <source>
        <dbReference type="Proteomes" id="UP001203972"/>
    </source>
</evidence>
<reference evidence="1" key="1">
    <citation type="journal article" date="2022" name="Clin. Infect. Dis.">
        <title>Association between Clostridium innocuum and antibiotic-associated diarrhea in adults and children: A cross-sectional study and comparative genomics analysis.</title>
        <authorList>
            <person name="Cherny K.E."/>
            <person name="Muscat E.B."/>
            <person name="Balaji A."/>
            <person name="Mukherjee J."/>
            <person name="Ozer E.A."/>
            <person name="Angarone M.P."/>
            <person name="Hauser A.R."/>
            <person name="Sichel J.S."/>
            <person name="Amponsah E."/>
            <person name="Kociolek L.K."/>
        </authorList>
    </citation>
    <scope>NUCLEOTIDE SEQUENCE</scope>
    <source>
        <strain evidence="1">NU1-AC-029v</strain>
    </source>
</reference>
<dbReference type="RefSeq" id="WP_002611812.1">
    <property type="nucleotide sequence ID" value="NZ_JBPFKS010000019.1"/>
</dbReference>